<proteinExistence type="predicted"/>
<evidence type="ECO:0000313" key="4">
    <source>
        <dbReference type="Proteomes" id="UP000831768"/>
    </source>
</evidence>
<dbReference type="InterPro" id="IPR013561">
    <property type="entry name" value="FilR1_middle_dom"/>
</dbReference>
<dbReference type="Pfam" id="PF25213">
    <property type="entry name" value="HVO_A0261_N"/>
    <property type="match status" value="1"/>
</dbReference>
<dbReference type="GeneID" id="71926745"/>
<dbReference type="RefSeq" id="WP_247993865.1">
    <property type="nucleotide sequence ID" value="NZ_CP096019.1"/>
</dbReference>
<name>A0A8U0A5K8_9EURY</name>
<dbReference type="AlphaFoldDB" id="A0A8U0A5K8"/>
<evidence type="ECO:0000259" key="2">
    <source>
        <dbReference type="Pfam" id="PF25213"/>
    </source>
</evidence>
<accession>A0A8U0A5K8</accession>
<feature type="domain" description="HVO-A0261-like N-terminal" evidence="2">
    <location>
        <begin position="10"/>
        <end position="83"/>
    </location>
</feature>
<dbReference type="InterPro" id="IPR036390">
    <property type="entry name" value="WH_DNA-bd_sf"/>
</dbReference>
<feature type="domain" description="Methanogenesis regulatory protein FilR1 middle" evidence="1">
    <location>
        <begin position="122"/>
        <end position="245"/>
    </location>
</feature>
<reference evidence="3" key="1">
    <citation type="submission" date="2022-04" db="EMBL/GenBank/DDBJ databases">
        <title>Halocatena sp. nov., isolated from a salt lake.</title>
        <authorList>
            <person name="Cui H.-L."/>
        </authorList>
    </citation>
    <scope>NUCLEOTIDE SEQUENCE</scope>
    <source>
        <strain evidence="3">AD-1</strain>
    </source>
</reference>
<dbReference type="Proteomes" id="UP000831768">
    <property type="component" value="Chromosome"/>
</dbReference>
<organism evidence="3 4">
    <name type="scientific">Halocatena salina</name>
    <dbReference type="NCBI Taxonomy" id="2934340"/>
    <lineage>
        <taxon>Archaea</taxon>
        <taxon>Methanobacteriati</taxon>
        <taxon>Methanobacteriota</taxon>
        <taxon>Stenosarchaea group</taxon>
        <taxon>Halobacteria</taxon>
        <taxon>Halobacteriales</taxon>
        <taxon>Natronomonadaceae</taxon>
        <taxon>Halocatena</taxon>
    </lineage>
</organism>
<dbReference type="EMBL" id="CP096019">
    <property type="protein sequence ID" value="UPM43197.1"/>
    <property type="molecule type" value="Genomic_DNA"/>
</dbReference>
<dbReference type="InterPro" id="IPR057527">
    <property type="entry name" value="HVO_A0261-like_N"/>
</dbReference>
<protein>
    <recommendedName>
        <fullName evidence="5">MarR family transcriptional regulator</fullName>
    </recommendedName>
</protein>
<evidence type="ECO:0000313" key="3">
    <source>
        <dbReference type="EMBL" id="UPM43197.1"/>
    </source>
</evidence>
<gene>
    <name evidence="3" type="ORF">MW046_01820</name>
</gene>
<keyword evidence="4" id="KW-1185">Reference proteome</keyword>
<sequence>MEDTEPSQLLLNRITLLRELDGDPQDTDSLGATLEVSESTINRAVYDLQSRGYIEQDEDEYLTTLTGRLALKAYDRFERRMACIQEAIELLSVLDSDVPLVPAVVADAEIVHTTGDRSHSARIERLLDGARRIRSVPSAISEPYLDLLYERVMDGTELSLVISSSLVEQLVTGQNDELVAALTTEQTELGQIDTEPPFGTTIVESDERTVIELRVYGPDGVRGSIINDTPEAVAWAMDYYEEMQNESLSIYSPG</sequence>
<dbReference type="KEGG" id="haad:MW046_01820"/>
<evidence type="ECO:0008006" key="5">
    <source>
        <dbReference type="Google" id="ProtNLM"/>
    </source>
</evidence>
<dbReference type="SUPFAM" id="SSF46785">
    <property type="entry name" value="Winged helix' DNA-binding domain"/>
    <property type="match status" value="1"/>
</dbReference>
<dbReference type="Pfam" id="PF08350">
    <property type="entry name" value="FilR1_middle"/>
    <property type="match status" value="1"/>
</dbReference>
<evidence type="ECO:0000259" key="1">
    <source>
        <dbReference type="Pfam" id="PF08350"/>
    </source>
</evidence>